<organism evidence="2 3">
    <name type="scientific">Paenibacillus peoriae</name>
    <dbReference type="NCBI Taxonomy" id="59893"/>
    <lineage>
        <taxon>Bacteria</taxon>
        <taxon>Bacillati</taxon>
        <taxon>Bacillota</taxon>
        <taxon>Bacilli</taxon>
        <taxon>Bacillales</taxon>
        <taxon>Paenibacillaceae</taxon>
        <taxon>Paenibacillus</taxon>
    </lineage>
</organism>
<evidence type="ECO:0000313" key="3">
    <source>
        <dbReference type="Proteomes" id="UP000516384"/>
    </source>
</evidence>
<reference evidence="2 3" key="1">
    <citation type="submission" date="2020-09" db="EMBL/GenBank/DDBJ databases">
        <title>Characterization of Paenibacillus peoriae strain ZF390 with broad-spectrum antimicrobial activity as a potential biocontrol agent.</title>
        <authorList>
            <person name="Li L."/>
            <person name="Zhao Y."/>
            <person name="Li B."/>
            <person name="Xie X."/>
        </authorList>
    </citation>
    <scope>NUCLEOTIDE SEQUENCE [LARGE SCALE GENOMIC DNA]</scope>
    <source>
        <strain evidence="2 3">ZF390</strain>
    </source>
</reference>
<protein>
    <submittedName>
        <fullName evidence="2">DUF1036 domain-containing protein</fullName>
    </submittedName>
</protein>
<accession>A0A7H0YB63</accession>
<dbReference type="Pfam" id="PF06282">
    <property type="entry name" value="DUF1036"/>
    <property type="match status" value="1"/>
</dbReference>
<dbReference type="InterPro" id="IPR009380">
    <property type="entry name" value="DUF1036"/>
</dbReference>
<name>A0A7H0YB63_9BACL</name>
<dbReference type="Proteomes" id="UP000516384">
    <property type="component" value="Chromosome"/>
</dbReference>
<feature type="region of interest" description="Disordered" evidence="1">
    <location>
        <begin position="123"/>
        <end position="165"/>
    </location>
</feature>
<evidence type="ECO:0000313" key="2">
    <source>
        <dbReference type="EMBL" id="QNR68321.1"/>
    </source>
</evidence>
<proteinExistence type="predicted"/>
<dbReference type="EMBL" id="CP061172">
    <property type="protein sequence ID" value="QNR68321.1"/>
    <property type="molecule type" value="Genomic_DNA"/>
</dbReference>
<sequence>MMSLYFTNSTSNTIYVAYAYPNSDCHPISYAKIGWYRIEPDDTREVWSGSVGGTTFYYYAEDHSGNTWRGTYRTRLPRNTSRSFHWCWSYSSGSSRRLGLRRLPIGDSIVNFTLEFVTSTSKSKPASKTTRTALPSKSEDSGINRIPRRPVRFKKGTPVPVKSKR</sequence>
<feature type="compositionally biased region" description="Basic residues" evidence="1">
    <location>
        <begin position="146"/>
        <end position="155"/>
    </location>
</feature>
<evidence type="ECO:0000256" key="1">
    <source>
        <dbReference type="SAM" id="MobiDB-lite"/>
    </source>
</evidence>
<gene>
    <name evidence="2" type="ORF">IAQ67_04325</name>
</gene>
<dbReference type="AlphaFoldDB" id="A0A7H0YB63"/>